<dbReference type="SUPFAM" id="SSF54506">
    <property type="entry name" value="Diaminopimelate epimerase-like"/>
    <property type="match status" value="2"/>
</dbReference>
<evidence type="ECO:0000256" key="10">
    <source>
        <dbReference type="PROSITE-ProRule" id="PRU10125"/>
    </source>
</evidence>
<dbReference type="GO" id="GO:0008837">
    <property type="term" value="F:diaminopimelate epimerase activity"/>
    <property type="evidence" value="ECO:0007669"/>
    <property type="project" value="UniProtKB-UniRule"/>
</dbReference>
<comment type="subunit">
    <text evidence="9">Homodimer.</text>
</comment>
<feature type="binding site" evidence="9">
    <location>
        <begin position="216"/>
        <end position="217"/>
    </location>
    <ligand>
        <name>substrate</name>
    </ligand>
</feature>
<evidence type="ECO:0000256" key="5">
    <source>
        <dbReference type="ARBA" id="ARBA00022605"/>
    </source>
</evidence>
<evidence type="ECO:0000256" key="9">
    <source>
        <dbReference type="HAMAP-Rule" id="MF_00197"/>
    </source>
</evidence>
<feature type="binding site" evidence="9">
    <location>
        <begin position="78"/>
        <end position="79"/>
    </location>
    <ligand>
        <name>substrate</name>
    </ligand>
</feature>
<keyword evidence="6 9" id="KW-0457">Lysine biosynthesis</keyword>
<name>A0A285RYF7_9HYPH</name>
<comment type="function">
    <text evidence="9">Catalyzes the stereoinversion of LL-2,6-diaminopimelate (L,L-DAP) to meso-diaminopimelate (meso-DAP), a precursor of L-lysine and an essential component of the bacterial peptidoglycan.</text>
</comment>
<dbReference type="EC" id="5.1.1.7" evidence="3 9"/>
<dbReference type="AlphaFoldDB" id="A0A285RYF7"/>
<evidence type="ECO:0000256" key="7">
    <source>
        <dbReference type="ARBA" id="ARBA00023235"/>
    </source>
</evidence>
<gene>
    <name evidence="9" type="primary">dapF</name>
    <name evidence="11" type="ORF">SAMN05421512_103136</name>
</gene>
<feature type="site" description="Could be important to modulate the pK values of the two catalytic cysteine residues" evidence="9">
    <location>
        <position position="216"/>
    </location>
</feature>
<proteinExistence type="inferred from homology"/>
<dbReference type="EMBL" id="OBML01000003">
    <property type="protein sequence ID" value="SOB99593.1"/>
    <property type="molecule type" value="Genomic_DNA"/>
</dbReference>
<keyword evidence="12" id="KW-1185">Reference proteome</keyword>
<evidence type="ECO:0000256" key="6">
    <source>
        <dbReference type="ARBA" id="ARBA00023154"/>
    </source>
</evidence>
<dbReference type="InterPro" id="IPR001653">
    <property type="entry name" value="DAP_epimerase_DapF"/>
</dbReference>
<feature type="binding site" evidence="9">
    <location>
        <position position="16"/>
    </location>
    <ligand>
        <name>substrate</name>
    </ligand>
</feature>
<accession>A0A285RYF7</accession>
<dbReference type="RefSeq" id="WP_097174279.1">
    <property type="nucleotide sequence ID" value="NZ_OBML01000003.1"/>
</dbReference>
<evidence type="ECO:0000256" key="2">
    <source>
        <dbReference type="ARBA" id="ARBA00010219"/>
    </source>
</evidence>
<dbReference type="GO" id="GO:0005829">
    <property type="term" value="C:cytosol"/>
    <property type="evidence" value="ECO:0007669"/>
    <property type="project" value="TreeGrafter"/>
</dbReference>
<sequence>MSERRIPFLKMNGLGNDFVVWDAREAPVRLDPDAIRQIGARDGGIGFDQMITVERSPGGADAFMRIHNRDGSEVDACGNATRCIGRLLMEENGSAAATIETNAGLLKASATDSPRRVTVDMGRPRFAWNEIPLAEEFHDTRAIELQIGPIDAPILHTPSVVNVGNPHAIFWVRDPGAYDLSRIGPMLENHPMFPERANISLAHVLSDDEVEVRVWERGVGLTEACGTAACAVGVAAARDRRTGRKVRVHLPGGPLDIEWRESDDHILMTGDTEVEFEGLLDPETLTFEKTAPGDRPILEVVR</sequence>
<evidence type="ECO:0000256" key="3">
    <source>
        <dbReference type="ARBA" id="ARBA00013080"/>
    </source>
</evidence>
<comment type="similarity">
    <text evidence="2 9">Belongs to the diaminopimelate epimerase family.</text>
</comment>
<evidence type="ECO:0000256" key="1">
    <source>
        <dbReference type="ARBA" id="ARBA00005196"/>
    </source>
</evidence>
<dbReference type="Proteomes" id="UP000219331">
    <property type="component" value="Unassembled WGS sequence"/>
</dbReference>
<dbReference type="FunFam" id="3.10.310.10:FF:000004">
    <property type="entry name" value="Diaminopimelate epimerase"/>
    <property type="match status" value="1"/>
</dbReference>
<feature type="binding site" evidence="9">
    <location>
        <position position="68"/>
    </location>
    <ligand>
        <name>substrate</name>
    </ligand>
</feature>
<keyword evidence="5 9" id="KW-0028">Amino-acid biosynthesis</keyword>
<dbReference type="UniPathway" id="UPA00034">
    <property type="reaction ID" value="UER00025"/>
</dbReference>
<keyword evidence="4 9" id="KW-0963">Cytoplasm</keyword>
<protein>
    <recommendedName>
        <fullName evidence="3 9">Diaminopimelate epimerase</fullName>
        <shortName evidence="9">DAP epimerase</shortName>
        <ecNumber evidence="3 9">5.1.1.7</ecNumber>
    </recommendedName>
    <alternativeName>
        <fullName evidence="9">PLP-independent amino acid racemase</fullName>
    </alternativeName>
</protein>
<dbReference type="PANTHER" id="PTHR31689:SF0">
    <property type="entry name" value="DIAMINOPIMELATE EPIMERASE"/>
    <property type="match status" value="1"/>
</dbReference>
<dbReference type="Gene3D" id="3.10.310.10">
    <property type="entry name" value="Diaminopimelate Epimerase, Chain A, domain 1"/>
    <property type="match status" value="2"/>
</dbReference>
<dbReference type="OrthoDB" id="9805408at2"/>
<keyword evidence="7 9" id="KW-0413">Isomerase</keyword>
<organism evidence="11 12">
    <name type="scientific">Stappia indica</name>
    <dbReference type="NCBI Taxonomy" id="538381"/>
    <lineage>
        <taxon>Bacteria</taxon>
        <taxon>Pseudomonadati</taxon>
        <taxon>Pseudomonadota</taxon>
        <taxon>Alphaproteobacteria</taxon>
        <taxon>Hyphomicrobiales</taxon>
        <taxon>Stappiaceae</taxon>
        <taxon>Stappia</taxon>
    </lineage>
</organism>
<evidence type="ECO:0000256" key="8">
    <source>
        <dbReference type="ARBA" id="ARBA00051712"/>
    </source>
</evidence>
<evidence type="ECO:0000256" key="4">
    <source>
        <dbReference type="ARBA" id="ARBA00022490"/>
    </source>
</evidence>
<feature type="binding site" evidence="9">
    <location>
        <position position="165"/>
    </location>
    <ligand>
        <name>substrate</name>
    </ligand>
</feature>
<feature type="active site" description="Proton acceptor" evidence="9">
    <location>
        <position position="225"/>
    </location>
</feature>
<feature type="binding site" evidence="9">
    <location>
        <position position="49"/>
    </location>
    <ligand>
        <name>substrate</name>
    </ligand>
</feature>
<feature type="binding site" evidence="9">
    <location>
        <position position="198"/>
    </location>
    <ligand>
        <name>substrate</name>
    </ligand>
</feature>
<feature type="active site" description="Proton donor" evidence="9">
    <location>
        <position position="77"/>
    </location>
</feature>
<evidence type="ECO:0000313" key="11">
    <source>
        <dbReference type="EMBL" id="SOB99593.1"/>
    </source>
</evidence>
<dbReference type="GO" id="GO:0009089">
    <property type="term" value="P:lysine biosynthetic process via diaminopimelate"/>
    <property type="evidence" value="ECO:0007669"/>
    <property type="project" value="UniProtKB-UniRule"/>
</dbReference>
<comment type="pathway">
    <text evidence="1 9">Amino-acid biosynthesis; L-lysine biosynthesis via DAP pathway; DL-2,6-diaminopimelate from LL-2,6-diaminopimelate: step 1/1.</text>
</comment>
<feature type="site" description="Could be important to modulate the pK values of the two catalytic cysteine residues" evidence="9">
    <location>
        <position position="167"/>
    </location>
</feature>
<reference evidence="11 12" key="1">
    <citation type="submission" date="2017-08" db="EMBL/GenBank/DDBJ databases">
        <authorList>
            <person name="de Groot N.N."/>
        </authorList>
    </citation>
    <scope>NUCLEOTIDE SEQUENCE [LARGE SCALE GENOMIC DNA]</scope>
    <source>
        <strain evidence="11 12">USBA 352</strain>
    </source>
</reference>
<comment type="subcellular location">
    <subcellularLocation>
        <location evidence="9">Cytoplasm</location>
    </subcellularLocation>
</comment>
<dbReference type="NCBIfam" id="TIGR00652">
    <property type="entry name" value="DapF"/>
    <property type="match status" value="1"/>
</dbReference>
<dbReference type="InterPro" id="IPR018510">
    <property type="entry name" value="DAP_epimerase_AS"/>
</dbReference>
<comment type="catalytic activity">
    <reaction evidence="8 9">
        <text>(2S,6S)-2,6-diaminopimelate = meso-2,6-diaminopimelate</text>
        <dbReference type="Rhea" id="RHEA:15393"/>
        <dbReference type="ChEBI" id="CHEBI:57609"/>
        <dbReference type="ChEBI" id="CHEBI:57791"/>
        <dbReference type="EC" id="5.1.1.7"/>
    </reaction>
</comment>
<dbReference type="Pfam" id="PF01678">
    <property type="entry name" value="DAP_epimerase"/>
    <property type="match status" value="2"/>
</dbReference>
<dbReference type="STRING" id="538381.GCA_001696535_04249"/>
<feature type="binding site" evidence="9">
    <location>
        <begin position="226"/>
        <end position="227"/>
    </location>
    <ligand>
        <name>substrate</name>
    </ligand>
</feature>
<dbReference type="PANTHER" id="PTHR31689">
    <property type="entry name" value="DIAMINOPIMELATE EPIMERASE, CHLOROPLASTIC"/>
    <property type="match status" value="1"/>
</dbReference>
<dbReference type="PROSITE" id="PS01326">
    <property type="entry name" value="DAP_EPIMERASE"/>
    <property type="match status" value="1"/>
</dbReference>
<dbReference type="HAMAP" id="MF_00197">
    <property type="entry name" value="DAP_epimerase"/>
    <property type="match status" value="1"/>
</dbReference>
<evidence type="ECO:0000313" key="12">
    <source>
        <dbReference type="Proteomes" id="UP000219331"/>
    </source>
</evidence>
<feature type="active site" evidence="10">
    <location>
        <position position="77"/>
    </location>
</feature>